<evidence type="ECO:0000259" key="7">
    <source>
        <dbReference type="Pfam" id="PF02897"/>
    </source>
</evidence>
<keyword evidence="9" id="KW-1185">Reference proteome</keyword>
<reference evidence="8 9" key="1">
    <citation type="journal article" date="2014" name="Genome Announc.">
        <title>Draft Genome Sequence of Lysobacter capsici AZ78, a Bacterium Antagonistic to Plant-Pathogenic Oomycetes.</title>
        <authorList>
            <person name="Puopolo G."/>
            <person name="Sonego P."/>
            <person name="Engelen K."/>
            <person name="Pertot I."/>
        </authorList>
    </citation>
    <scope>NUCLEOTIDE SEQUENCE [LARGE SCALE GENOMIC DNA]</scope>
    <source>
        <strain evidence="8 9">AZ78</strain>
    </source>
</reference>
<evidence type="ECO:0000256" key="4">
    <source>
        <dbReference type="ARBA" id="ARBA00022825"/>
    </source>
</evidence>
<dbReference type="InterPro" id="IPR029058">
    <property type="entry name" value="AB_hydrolase_fold"/>
</dbReference>
<feature type="domain" description="Peptidase S9A N-terminal" evidence="7">
    <location>
        <begin position="16"/>
        <end position="421"/>
    </location>
</feature>
<dbReference type="EC" id="3.4.21.83" evidence="8"/>
<evidence type="ECO:0000256" key="1">
    <source>
        <dbReference type="ARBA" id="ARBA00005228"/>
    </source>
</evidence>
<dbReference type="EMBL" id="JAJA02000001">
    <property type="protein sequence ID" value="KWS06280.1"/>
    <property type="molecule type" value="Genomic_DNA"/>
</dbReference>
<dbReference type="PRINTS" id="PR00862">
    <property type="entry name" value="PROLIGOPTASE"/>
</dbReference>
<feature type="region of interest" description="Disordered" evidence="5">
    <location>
        <begin position="1"/>
        <end position="28"/>
    </location>
</feature>
<dbReference type="InterPro" id="IPR051543">
    <property type="entry name" value="Serine_Peptidase_S9A"/>
</dbReference>
<comment type="similarity">
    <text evidence="1">Belongs to the peptidase S9A family.</text>
</comment>
<dbReference type="Pfam" id="PF02897">
    <property type="entry name" value="Peptidase_S9_N"/>
    <property type="match status" value="1"/>
</dbReference>
<dbReference type="PANTHER" id="PTHR11757">
    <property type="entry name" value="PROTEASE FAMILY S9A OLIGOPEPTIDASE"/>
    <property type="match status" value="1"/>
</dbReference>
<evidence type="ECO:0000313" key="9">
    <source>
        <dbReference type="Proteomes" id="UP000023435"/>
    </source>
</evidence>
<dbReference type="FunFam" id="3.40.50.1820:FF:000005">
    <property type="entry name" value="Prolyl endopeptidase"/>
    <property type="match status" value="1"/>
</dbReference>
<sequence>MTTTLNVPAADLPAPPDAAKKPYTVKAPHGAQRSDEYYWLRDDKRKNPEMLAYLNAENAYVDAVMKPLKPLEDKLYGEIVGRIKQDDSSVPYRERGYWYYTRFETGQDYPIHARRKGSMEDAEQVLLDVNAMAKGKDYFSVGAMEVTQDNQILAWADDAVGRRQYKIRFKNLATGEIYSDVIENTSTDLVWADDNKTLFYVENDPKTLLTVRIKKHVLGTPASKDVLVYEEKDDSFYMGIERSRDDAYICINIHSTVSSEVRCAPAADPKEFFVLAPRQRDVEYDADHLGGRWVIRTNAPGADGKPAPNFKLVTADDGARSIKEWKDWIAHRDDVFVEGFELFDGFTAVAERSNALERLRLIGKDGKEEFVKADEPAFSMGLSVNSEHDTPWLRYTYTSLTTPATTYELNTATGERKLLKRQPVIGYDADKYVTERFWATARDGVKVPVSLVYKKGFEKNGKAALLQYAYGSYGMSMDPGFNSTVVSLLDRGMVYAIAHIRGGQEMGRKWYDDGKLFHKQNTFNDFVDVTADLVKAGYAAPDRVAAYGGSAGGLLMGAIANMAPDKYRVVLSQVPFVDVVTTMLDASIPLTTNEYDEWGNPEKKDYYDYMLSYSPYDNLKKQAYPAMFVGTGLWDSQVQYWEPAKYVARLRDLDTGKQPVLFRTNMDAGHGGKSGRFRRFREQAEMYSFMIDQMQVSADIVAK</sequence>
<dbReference type="GO" id="GO:0004252">
    <property type="term" value="F:serine-type endopeptidase activity"/>
    <property type="evidence" value="ECO:0007669"/>
    <property type="project" value="UniProtKB-EC"/>
</dbReference>
<dbReference type="SUPFAM" id="SSF53474">
    <property type="entry name" value="alpha/beta-Hydrolases"/>
    <property type="match status" value="1"/>
</dbReference>
<dbReference type="InterPro" id="IPR002470">
    <property type="entry name" value="Peptidase_S9A"/>
</dbReference>
<evidence type="ECO:0000259" key="6">
    <source>
        <dbReference type="Pfam" id="PF00326"/>
    </source>
</evidence>
<dbReference type="Gene3D" id="2.130.10.120">
    <property type="entry name" value="Prolyl oligopeptidase, N-terminal domain"/>
    <property type="match status" value="1"/>
</dbReference>
<keyword evidence="4" id="KW-0720">Serine protease</keyword>
<accession>A0A108UBY2</accession>
<gene>
    <name evidence="8" type="ORF">AZ78_3835</name>
</gene>
<feature type="domain" description="Peptidase S9 prolyl oligopeptidase catalytic" evidence="6">
    <location>
        <begin position="481"/>
        <end position="695"/>
    </location>
</feature>
<dbReference type="PANTHER" id="PTHR11757:SF19">
    <property type="entry name" value="PROLYL ENDOPEPTIDASE-LIKE"/>
    <property type="match status" value="1"/>
</dbReference>
<proteinExistence type="inferred from homology"/>
<dbReference type="SUPFAM" id="SSF50993">
    <property type="entry name" value="Peptidase/esterase 'gauge' domain"/>
    <property type="match status" value="1"/>
</dbReference>
<keyword evidence="2 8" id="KW-0645">Protease</keyword>
<protein>
    <submittedName>
        <fullName evidence="8">Protease II</fullName>
        <ecNumber evidence="8">3.4.21.83</ecNumber>
    </submittedName>
</protein>
<evidence type="ECO:0000256" key="3">
    <source>
        <dbReference type="ARBA" id="ARBA00022801"/>
    </source>
</evidence>
<dbReference type="Proteomes" id="UP000023435">
    <property type="component" value="Unassembled WGS sequence"/>
</dbReference>
<dbReference type="Pfam" id="PF00326">
    <property type="entry name" value="Peptidase_S9"/>
    <property type="match status" value="1"/>
</dbReference>
<keyword evidence="3 8" id="KW-0378">Hydrolase</keyword>
<dbReference type="OrthoDB" id="9801421at2"/>
<dbReference type="Gene3D" id="3.40.50.1820">
    <property type="entry name" value="alpha/beta hydrolase"/>
    <property type="match status" value="1"/>
</dbReference>
<dbReference type="AlphaFoldDB" id="A0A108UBY2"/>
<evidence type="ECO:0000256" key="2">
    <source>
        <dbReference type="ARBA" id="ARBA00022670"/>
    </source>
</evidence>
<organism evidence="8 9">
    <name type="scientific">Lysobacter capsici AZ78</name>
    <dbReference type="NCBI Taxonomy" id="1444315"/>
    <lineage>
        <taxon>Bacteria</taxon>
        <taxon>Pseudomonadati</taxon>
        <taxon>Pseudomonadota</taxon>
        <taxon>Gammaproteobacteria</taxon>
        <taxon>Lysobacterales</taxon>
        <taxon>Lysobacteraceae</taxon>
        <taxon>Lysobacter</taxon>
    </lineage>
</organism>
<evidence type="ECO:0000256" key="5">
    <source>
        <dbReference type="SAM" id="MobiDB-lite"/>
    </source>
</evidence>
<name>A0A108UBY2_9GAMM</name>
<comment type="caution">
    <text evidence="8">The sequence shown here is derived from an EMBL/GenBank/DDBJ whole genome shotgun (WGS) entry which is preliminary data.</text>
</comment>
<dbReference type="GO" id="GO:0006508">
    <property type="term" value="P:proteolysis"/>
    <property type="evidence" value="ECO:0007669"/>
    <property type="project" value="UniProtKB-KW"/>
</dbReference>
<dbReference type="InterPro" id="IPR001375">
    <property type="entry name" value="Peptidase_S9_cat"/>
</dbReference>
<evidence type="ECO:0000313" key="8">
    <source>
        <dbReference type="EMBL" id="KWS06280.1"/>
    </source>
</evidence>
<dbReference type="InterPro" id="IPR023302">
    <property type="entry name" value="Pept_S9A_N"/>
</dbReference>